<keyword evidence="5" id="KW-1185">Reference proteome</keyword>
<feature type="chain" id="PRO_5002429646" evidence="3">
    <location>
        <begin position="19"/>
        <end position="314"/>
    </location>
</feature>
<evidence type="ECO:0000313" key="4">
    <source>
        <dbReference type="EMBL" id="GAO37856.1"/>
    </source>
</evidence>
<feature type="signal peptide" evidence="3">
    <location>
        <begin position="1"/>
        <end position="18"/>
    </location>
</feature>
<dbReference type="NCBIfam" id="TIGR02775">
    <property type="entry name" value="TrbG_Ti"/>
    <property type="match status" value="1"/>
</dbReference>
<keyword evidence="2 3" id="KW-0732">Signal</keyword>
<proteinExistence type="inferred from homology"/>
<name>A0A0E9MK89_9SPHN</name>
<sequence>MKSLVITGLLASASIAAAQTPTVPPSLAAAPPPAVAAPVVAQPIPPVTSHTMPRRHVLPSPAELRVRAANRVATLEPAAAGYLGAVQVYPFSEGAIYRVLTAPGQVTDIALQPGEVLGAVAAGDTVRWVIGDTTSGSGEGKRTHVLVKPFSAGLVTNIIITTDKRTYHLALSSAGRSAMVALSWTYPQDQLIALKAAEDRARATQPVATGLSVDQLHFDYVISGDRPAWRPLRAFDDGRQTFIEFPPSLGTGEAPPLFLVDAKGTAQLVNYRVQGRYYVVDRLFETAELRLGLKRQDIVRITRGGQVDRRGRGS</sequence>
<evidence type="ECO:0000313" key="5">
    <source>
        <dbReference type="Proteomes" id="UP000033202"/>
    </source>
</evidence>
<comment type="similarity">
    <text evidence="1">Belongs to the TrbG/VirB9 family.</text>
</comment>
<dbReference type="InterPro" id="IPR010258">
    <property type="entry name" value="Conjugal_tfr_TrbG/VirB9/CagX"/>
</dbReference>
<dbReference type="STRING" id="1219043.SCH01S_01_00190"/>
<protein>
    <submittedName>
        <fullName evidence="4">Putative conjugal transfer protein TrbG</fullName>
    </submittedName>
</protein>
<evidence type="ECO:0000256" key="3">
    <source>
        <dbReference type="SAM" id="SignalP"/>
    </source>
</evidence>
<organism evidence="4 5">
    <name type="scientific">Sphingomonas changbaiensis NBRC 104936</name>
    <dbReference type="NCBI Taxonomy" id="1219043"/>
    <lineage>
        <taxon>Bacteria</taxon>
        <taxon>Pseudomonadati</taxon>
        <taxon>Pseudomonadota</taxon>
        <taxon>Alphaproteobacteria</taxon>
        <taxon>Sphingomonadales</taxon>
        <taxon>Sphingomonadaceae</taxon>
        <taxon>Sphingomonas</taxon>
    </lineage>
</organism>
<dbReference type="Pfam" id="PF03524">
    <property type="entry name" value="CagX"/>
    <property type="match status" value="1"/>
</dbReference>
<dbReference type="Gene3D" id="2.60.40.2500">
    <property type="match status" value="1"/>
</dbReference>
<dbReference type="InterPro" id="IPR038161">
    <property type="entry name" value="VirB9/CagX/TrbG_C_sf"/>
</dbReference>
<comment type="caution">
    <text evidence="4">The sequence shown here is derived from an EMBL/GenBank/DDBJ whole genome shotgun (WGS) entry which is preliminary data.</text>
</comment>
<dbReference type="RefSeq" id="WP_052733674.1">
    <property type="nucleotide sequence ID" value="NZ_BBWU01000001.1"/>
</dbReference>
<reference evidence="4 5" key="1">
    <citation type="submission" date="2015-04" db="EMBL/GenBank/DDBJ databases">
        <title>Whole genome shotgun sequence of Sphingomonas changbaiensis NBRC 104936.</title>
        <authorList>
            <person name="Katano-Makiyama Y."/>
            <person name="Hosoyama A."/>
            <person name="Hashimoto M."/>
            <person name="Noguchi M."/>
            <person name="Tsuchikane K."/>
            <person name="Ohji S."/>
            <person name="Yamazoe A."/>
            <person name="Ichikawa N."/>
            <person name="Kimura A."/>
            <person name="Fujita N."/>
        </authorList>
    </citation>
    <scope>NUCLEOTIDE SEQUENCE [LARGE SCALE GENOMIC DNA]</scope>
    <source>
        <strain evidence="4 5">NBRC 104936</strain>
    </source>
</reference>
<dbReference type="EMBL" id="BBWU01000001">
    <property type="protein sequence ID" value="GAO37856.1"/>
    <property type="molecule type" value="Genomic_DNA"/>
</dbReference>
<dbReference type="CDD" id="cd06911">
    <property type="entry name" value="VirB9_CagX_TrbG"/>
    <property type="match status" value="1"/>
</dbReference>
<evidence type="ECO:0000256" key="1">
    <source>
        <dbReference type="ARBA" id="ARBA00006135"/>
    </source>
</evidence>
<dbReference type="Proteomes" id="UP000033202">
    <property type="component" value="Unassembled WGS sequence"/>
</dbReference>
<accession>A0A0E9MK89</accession>
<evidence type="ECO:0000256" key="2">
    <source>
        <dbReference type="ARBA" id="ARBA00022729"/>
    </source>
</evidence>
<dbReference type="InterPro" id="IPR033645">
    <property type="entry name" value="VirB9/CagX/TrbG_C"/>
</dbReference>
<dbReference type="InterPro" id="IPR014142">
    <property type="entry name" value="TrbG_Ti"/>
</dbReference>
<gene>
    <name evidence="4" type="ORF">SCH01S_01_00190</name>
</gene>
<dbReference type="AlphaFoldDB" id="A0A0E9MK89"/>